<evidence type="ECO:0000313" key="10">
    <source>
        <dbReference type="Proteomes" id="UP000250222"/>
    </source>
</evidence>
<dbReference type="EMBL" id="UETB01000002">
    <property type="protein sequence ID" value="SSA39262.1"/>
    <property type="molecule type" value="Genomic_DNA"/>
</dbReference>
<feature type="transmembrane region" description="Helical" evidence="7">
    <location>
        <begin position="312"/>
        <end position="334"/>
    </location>
</feature>
<dbReference type="InterPro" id="IPR036259">
    <property type="entry name" value="MFS_trans_sf"/>
</dbReference>
<dbReference type="GO" id="GO:0015112">
    <property type="term" value="F:nitrate transmembrane transporter activity"/>
    <property type="evidence" value="ECO:0007669"/>
    <property type="project" value="InterPro"/>
</dbReference>
<name>A0A2Y9BWL2_9MICO</name>
<proteinExistence type="inferred from homology"/>
<keyword evidence="3 7" id="KW-0812">Transmembrane</keyword>
<feature type="domain" description="Major facilitator superfamily (MFS) profile" evidence="8">
    <location>
        <begin position="20"/>
        <end position="401"/>
    </location>
</feature>
<keyword evidence="6 7" id="KW-0472">Membrane</keyword>
<dbReference type="InterPro" id="IPR044772">
    <property type="entry name" value="NO3_transporter"/>
</dbReference>
<reference evidence="9 10" key="1">
    <citation type="submission" date="2016-10" db="EMBL/GenBank/DDBJ databases">
        <authorList>
            <person name="Cai Z."/>
        </authorList>
    </citation>
    <scope>NUCLEOTIDE SEQUENCE [LARGE SCALE GENOMIC DNA]</scope>
    <source>
        <strain evidence="9 10">CGMCC 1.10826</strain>
    </source>
</reference>
<gene>
    <name evidence="9" type="ORF">SAMN05216184_102182</name>
</gene>
<dbReference type="PROSITE" id="PS50850">
    <property type="entry name" value="MFS"/>
    <property type="match status" value="1"/>
</dbReference>
<feature type="transmembrane region" description="Helical" evidence="7">
    <location>
        <begin position="285"/>
        <end position="306"/>
    </location>
</feature>
<feature type="transmembrane region" description="Helical" evidence="7">
    <location>
        <begin position="226"/>
        <end position="247"/>
    </location>
</feature>
<keyword evidence="5" id="KW-0534">Nitrate assimilation</keyword>
<dbReference type="Gene3D" id="1.20.1250.20">
    <property type="entry name" value="MFS general substrate transporter like domains"/>
    <property type="match status" value="2"/>
</dbReference>
<feature type="transmembrane region" description="Helical" evidence="7">
    <location>
        <begin position="82"/>
        <end position="106"/>
    </location>
</feature>
<evidence type="ECO:0000256" key="7">
    <source>
        <dbReference type="SAM" id="Phobius"/>
    </source>
</evidence>
<evidence type="ECO:0000256" key="6">
    <source>
        <dbReference type="ARBA" id="ARBA00023136"/>
    </source>
</evidence>
<feature type="transmembrane region" description="Helical" evidence="7">
    <location>
        <begin position="112"/>
        <end position="137"/>
    </location>
</feature>
<evidence type="ECO:0000256" key="3">
    <source>
        <dbReference type="ARBA" id="ARBA00022692"/>
    </source>
</evidence>
<dbReference type="InterPro" id="IPR020846">
    <property type="entry name" value="MFS_dom"/>
</dbReference>
<dbReference type="Proteomes" id="UP000250222">
    <property type="component" value="Unassembled WGS sequence"/>
</dbReference>
<dbReference type="PANTHER" id="PTHR23515">
    <property type="entry name" value="HIGH-AFFINITY NITRATE TRANSPORTER 2.3"/>
    <property type="match status" value="1"/>
</dbReference>
<feature type="transmembrane region" description="Helical" evidence="7">
    <location>
        <begin position="375"/>
        <end position="397"/>
    </location>
</feature>
<feature type="transmembrane region" description="Helical" evidence="7">
    <location>
        <begin position="144"/>
        <end position="167"/>
    </location>
</feature>
<dbReference type="RefSeq" id="WP_258369236.1">
    <property type="nucleotide sequence ID" value="NZ_QKLZ01000002.1"/>
</dbReference>
<evidence type="ECO:0000256" key="1">
    <source>
        <dbReference type="ARBA" id="ARBA00004651"/>
    </source>
</evidence>
<evidence type="ECO:0000256" key="2">
    <source>
        <dbReference type="ARBA" id="ARBA00008432"/>
    </source>
</evidence>
<feature type="transmembrane region" description="Helical" evidence="7">
    <location>
        <begin position="52"/>
        <end position="70"/>
    </location>
</feature>
<evidence type="ECO:0000256" key="4">
    <source>
        <dbReference type="ARBA" id="ARBA00022989"/>
    </source>
</evidence>
<sequence length="410" mass="42225">MSRDDVATEPTTGGARSPALMLALATGGFLVNFWAWNLIAPLGNTYGGELDLTAFQVSVVVAVPVIVGSLGRIPVGALTDRFGARVMFPAVSLVTIVPTLFVGFVANSFAMLIIGGFFLGIGGTAFAVGVPFVNAWYPPARRGLALGIFGTGTAGTAVAAFTTVGIADSYGRPAPYVLVAVVLALYAAVAWVVLRDSPARPPAATGSMLRRTWTTLKIPATLQLSLIYAMGFGGFVAFSVYLPTYLINDFGLDRSDASFRTAGFIVLAVVARPVGGWLSDRFHPVPVLTTCFVVAGAMAVLAALRLELLPAGTVAFLTMAATLGAASGACFALVAQVAPPGTVGSVTGIVGAAGGLGGFFPPLVMGAVYGATDAYTLGFVLLAISALGVAAFCWWPVRRASRQTTERTTR</sequence>
<feature type="transmembrane region" description="Helical" evidence="7">
    <location>
        <begin position="259"/>
        <end position="278"/>
    </location>
</feature>
<dbReference type="GO" id="GO:0005886">
    <property type="term" value="C:plasma membrane"/>
    <property type="evidence" value="ECO:0007669"/>
    <property type="project" value="UniProtKB-SubCell"/>
</dbReference>
<keyword evidence="10" id="KW-1185">Reference proteome</keyword>
<evidence type="ECO:0000259" key="8">
    <source>
        <dbReference type="PROSITE" id="PS50850"/>
    </source>
</evidence>
<dbReference type="InterPro" id="IPR011701">
    <property type="entry name" value="MFS"/>
</dbReference>
<comment type="similarity">
    <text evidence="2">Belongs to the major facilitator superfamily. Nitrate/nitrite porter (TC 2.A.1.8) family.</text>
</comment>
<dbReference type="SUPFAM" id="SSF103473">
    <property type="entry name" value="MFS general substrate transporter"/>
    <property type="match status" value="1"/>
</dbReference>
<evidence type="ECO:0000256" key="5">
    <source>
        <dbReference type="ARBA" id="ARBA00023063"/>
    </source>
</evidence>
<dbReference type="AlphaFoldDB" id="A0A2Y9BWL2"/>
<feature type="transmembrane region" description="Helical" evidence="7">
    <location>
        <begin position="20"/>
        <end position="40"/>
    </location>
</feature>
<feature type="transmembrane region" description="Helical" evidence="7">
    <location>
        <begin position="346"/>
        <end position="369"/>
    </location>
</feature>
<organism evidence="9 10">
    <name type="scientific">Georgenia satyanarayanai</name>
    <dbReference type="NCBI Taxonomy" id="860221"/>
    <lineage>
        <taxon>Bacteria</taxon>
        <taxon>Bacillati</taxon>
        <taxon>Actinomycetota</taxon>
        <taxon>Actinomycetes</taxon>
        <taxon>Micrococcales</taxon>
        <taxon>Bogoriellaceae</taxon>
        <taxon>Georgenia</taxon>
    </lineage>
</organism>
<comment type="subcellular location">
    <subcellularLocation>
        <location evidence="1">Cell membrane</location>
        <topology evidence="1">Multi-pass membrane protein</topology>
    </subcellularLocation>
</comment>
<evidence type="ECO:0000313" key="9">
    <source>
        <dbReference type="EMBL" id="SSA39262.1"/>
    </source>
</evidence>
<keyword evidence="4 7" id="KW-1133">Transmembrane helix</keyword>
<dbReference type="Pfam" id="PF07690">
    <property type="entry name" value="MFS_1"/>
    <property type="match status" value="1"/>
</dbReference>
<feature type="transmembrane region" description="Helical" evidence="7">
    <location>
        <begin position="173"/>
        <end position="194"/>
    </location>
</feature>
<accession>A0A2Y9BWL2</accession>
<protein>
    <submittedName>
        <fullName evidence="9">MFS transporter, NNP family, nitrate/nitrite transporter</fullName>
    </submittedName>
</protein>
<dbReference type="GO" id="GO:0042128">
    <property type="term" value="P:nitrate assimilation"/>
    <property type="evidence" value="ECO:0007669"/>
    <property type="project" value="UniProtKB-KW"/>
</dbReference>